<dbReference type="InterPro" id="IPR043128">
    <property type="entry name" value="Rev_trsase/Diguanyl_cyclase"/>
</dbReference>
<dbReference type="PANTHER" id="PTHR43047:SF72">
    <property type="entry name" value="OSMOSENSING HISTIDINE PROTEIN KINASE SLN1"/>
    <property type="match status" value="1"/>
</dbReference>
<keyword evidence="4" id="KW-0808">Transferase</keyword>
<proteinExistence type="predicted"/>
<dbReference type="Pfam" id="PF00990">
    <property type="entry name" value="GGDEF"/>
    <property type="match status" value="1"/>
</dbReference>
<dbReference type="InterPro" id="IPR004358">
    <property type="entry name" value="Sig_transdc_His_kin-like_C"/>
</dbReference>
<gene>
    <name evidence="7" type="ORF">COW11_03830</name>
</gene>
<evidence type="ECO:0000313" key="8">
    <source>
        <dbReference type="Proteomes" id="UP000231267"/>
    </source>
</evidence>
<dbReference type="PRINTS" id="PR00344">
    <property type="entry name" value="BCTRLSENSOR"/>
</dbReference>
<dbReference type="PROSITE" id="PS50109">
    <property type="entry name" value="HIS_KIN"/>
    <property type="match status" value="1"/>
</dbReference>
<dbReference type="Gene3D" id="3.30.565.10">
    <property type="entry name" value="Histidine kinase-like ATPase, C-terminal domain"/>
    <property type="match status" value="1"/>
</dbReference>
<dbReference type="InterPro" id="IPR000160">
    <property type="entry name" value="GGDEF_dom"/>
</dbReference>
<accession>A0A2J0LL18</accession>
<evidence type="ECO:0000256" key="4">
    <source>
        <dbReference type="ARBA" id="ARBA00022679"/>
    </source>
</evidence>
<feature type="domain" description="Histidine kinase" evidence="6">
    <location>
        <begin position="1"/>
        <end position="161"/>
    </location>
</feature>
<dbReference type="EMBL" id="PFGP01000093">
    <property type="protein sequence ID" value="PIW66313.1"/>
    <property type="molecule type" value="Genomic_DNA"/>
</dbReference>
<dbReference type="InterPro" id="IPR003594">
    <property type="entry name" value="HATPase_dom"/>
</dbReference>
<evidence type="ECO:0000256" key="3">
    <source>
        <dbReference type="ARBA" id="ARBA00022553"/>
    </source>
</evidence>
<evidence type="ECO:0000313" key="7">
    <source>
        <dbReference type="EMBL" id="PIW66313.1"/>
    </source>
</evidence>
<dbReference type="GO" id="GO:0000155">
    <property type="term" value="F:phosphorelay sensor kinase activity"/>
    <property type="evidence" value="ECO:0007669"/>
    <property type="project" value="TreeGrafter"/>
</dbReference>
<dbReference type="Proteomes" id="UP000231267">
    <property type="component" value="Unassembled WGS sequence"/>
</dbReference>
<dbReference type="InterPro" id="IPR005467">
    <property type="entry name" value="His_kinase_dom"/>
</dbReference>
<sequence>KALEDIVKEAVVTFRAQAASKFINLKTSLPKGLPDVYIDHDRIAQVFVNLIANAMKFTPDKGRIIVSAQLLKKNRLADNAVLDFVEVSVEDTGPGISAEDIDKLFVKFQRIPQKLDAAKVKGTGLGLAITKEIVEAHSGRIWIESEQGSGAKFFFTLPVYDEEFFFVEYLDKQIVKASDTKGNVCLLAFDLASIMGFKQRFTPAQFEAVVEQLYKTAKENIRRPTDLVVRQKSKNRILIAADADKAGAAVLIERIVKDLSKKKIKDKDDRQISVAIRAVPLFFPNDGSIAVDLLKKLDMPLGG</sequence>
<feature type="non-terminal residue" evidence="7">
    <location>
        <position position="1"/>
    </location>
</feature>
<dbReference type="SMART" id="SM00387">
    <property type="entry name" value="HATPase_c"/>
    <property type="match status" value="1"/>
</dbReference>
<comment type="catalytic activity">
    <reaction evidence="1">
        <text>ATP + protein L-histidine = ADP + protein N-phospho-L-histidine.</text>
        <dbReference type="EC" id="2.7.13.3"/>
    </reaction>
</comment>
<dbReference type="InterPro" id="IPR036890">
    <property type="entry name" value="HATPase_C_sf"/>
</dbReference>
<dbReference type="InterPro" id="IPR029787">
    <property type="entry name" value="Nucleotide_cyclase"/>
</dbReference>
<keyword evidence="5" id="KW-0418">Kinase</keyword>
<dbReference type="FunFam" id="3.30.565.10:FF:000006">
    <property type="entry name" value="Sensor histidine kinase WalK"/>
    <property type="match status" value="1"/>
</dbReference>
<evidence type="ECO:0000256" key="5">
    <source>
        <dbReference type="ARBA" id="ARBA00022777"/>
    </source>
</evidence>
<dbReference type="GO" id="GO:0009927">
    <property type="term" value="F:histidine phosphotransfer kinase activity"/>
    <property type="evidence" value="ECO:0007669"/>
    <property type="project" value="TreeGrafter"/>
</dbReference>
<keyword evidence="3" id="KW-0597">Phosphoprotein</keyword>
<protein>
    <recommendedName>
        <fullName evidence="2">histidine kinase</fullName>
        <ecNumber evidence="2">2.7.13.3</ecNumber>
    </recommendedName>
</protein>
<evidence type="ECO:0000256" key="1">
    <source>
        <dbReference type="ARBA" id="ARBA00000085"/>
    </source>
</evidence>
<dbReference type="SUPFAM" id="SSF55073">
    <property type="entry name" value="Nucleotide cyclase"/>
    <property type="match status" value="1"/>
</dbReference>
<dbReference type="AlphaFoldDB" id="A0A2J0LL18"/>
<dbReference type="SUPFAM" id="SSF55874">
    <property type="entry name" value="ATPase domain of HSP90 chaperone/DNA topoisomerase II/histidine kinase"/>
    <property type="match status" value="1"/>
</dbReference>
<dbReference type="GO" id="GO:0005886">
    <property type="term" value="C:plasma membrane"/>
    <property type="evidence" value="ECO:0007669"/>
    <property type="project" value="TreeGrafter"/>
</dbReference>
<dbReference type="Gene3D" id="3.30.70.270">
    <property type="match status" value="1"/>
</dbReference>
<dbReference type="EC" id="2.7.13.3" evidence="2"/>
<name>A0A2J0LL18_9BACT</name>
<organism evidence="7 8">
    <name type="scientific">Candidatus Taenaricola geysiri</name>
    <dbReference type="NCBI Taxonomy" id="1974752"/>
    <lineage>
        <taxon>Bacteria</taxon>
        <taxon>Pseudomonadati</taxon>
        <taxon>Candidatus Omnitrophota</taxon>
        <taxon>Candidatus Taenaricola</taxon>
    </lineage>
</organism>
<dbReference type="Pfam" id="PF02518">
    <property type="entry name" value="HATPase_c"/>
    <property type="match status" value="1"/>
</dbReference>
<dbReference type="PANTHER" id="PTHR43047">
    <property type="entry name" value="TWO-COMPONENT HISTIDINE PROTEIN KINASE"/>
    <property type="match status" value="1"/>
</dbReference>
<evidence type="ECO:0000256" key="2">
    <source>
        <dbReference type="ARBA" id="ARBA00012438"/>
    </source>
</evidence>
<evidence type="ECO:0000259" key="6">
    <source>
        <dbReference type="PROSITE" id="PS50109"/>
    </source>
</evidence>
<reference evidence="7 8" key="1">
    <citation type="submission" date="2017-09" db="EMBL/GenBank/DDBJ databases">
        <title>Depth-based differentiation of microbial function through sediment-hosted aquifers and enrichment of novel symbionts in the deep terrestrial subsurface.</title>
        <authorList>
            <person name="Probst A.J."/>
            <person name="Ladd B."/>
            <person name="Jarett J.K."/>
            <person name="Geller-Mcgrath D.E."/>
            <person name="Sieber C.M."/>
            <person name="Emerson J.B."/>
            <person name="Anantharaman K."/>
            <person name="Thomas B.C."/>
            <person name="Malmstrom R."/>
            <person name="Stieglmeier M."/>
            <person name="Klingl A."/>
            <person name="Woyke T."/>
            <person name="Ryan C.M."/>
            <person name="Banfield J.F."/>
        </authorList>
    </citation>
    <scope>NUCLEOTIDE SEQUENCE [LARGE SCALE GENOMIC DNA]</scope>
    <source>
        <strain evidence="7">CG12_big_fil_rev_8_21_14_0_65_43_15</strain>
    </source>
</reference>
<comment type="caution">
    <text evidence="7">The sequence shown here is derived from an EMBL/GenBank/DDBJ whole genome shotgun (WGS) entry which is preliminary data.</text>
</comment>